<evidence type="ECO:0000256" key="1">
    <source>
        <dbReference type="SAM" id="SignalP"/>
    </source>
</evidence>
<dbReference type="Proteomes" id="UP000055048">
    <property type="component" value="Unassembled WGS sequence"/>
</dbReference>
<protein>
    <submittedName>
        <fullName evidence="2">Uncharacterized protein</fullName>
    </submittedName>
</protein>
<evidence type="ECO:0000313" key="3">
    <source>
        <dbReference type="Proteomes" id="UP000055048"/>
    </source>
</evidence>
<comment type="caution">
    <text evidence="2">The sequence shown here is derived from an EMBL/GenBank/DDBJ whole genome shotgun (WGS) entry which is preliminary data.</text>
</comment>
<dbReference type="OrthoDB" id="10303927at2759"/>
<dbReference type="AlphaFoldDB" id="A0A0V0U4A5"/>
<organism evidence="2 3">
    <name type="scientific">Trichinella murrelli</name>
    <dbReference type="NCBI Taxonomy" id="144512"/>
    <lineage>
        <taxon>Eukaryota</taxon>
        <taxon>Metazoa</taxon>
        <taxon>Ecdysozoa</taxon>
        <taxon>Nematoda</taxon>
        <taxon>Enoplea</taxon>
        <taxon>Dorylaimia</taxon>
        <taxon>Trichinellida</taxon>
        <taxon>Trichinellidae</taxon>
        <taxon>Trichinella</taxon>
    </lineage>
</organism>
<keyword evidence="1" id="KW-0732">Signal</keyword>
<name>A0A0V0U4A5_9BILA</name>
<feature type="signal peptide" evidence="1">
    <location>
        <begin position="1"/>
        <end position="25"/>
    </location>
</feature>
<sequence>MAAMKKLLGCKTLVILPLFLFDVRENFLLVGSTNDNYFRLFIIGNLNRLVVHIDMRNNERHLIDRPAKFFGDANGCWLVALRYLKRWNNYSKRATSVLRNVNKQIFNSEPPSSFNRVGVVDCL</sequence>
<keyword evidence="3" id="KW-1185">Reference proteome</keyword>
<accession>A0A0V0U4A5</accession>
<evidence type="ECO:0000313" key="2">
    <source>
        <dbReference type="EMBL" id="KRX46043.1"/>
    </source>
</evidence>
<reference evidence="2 3" key="1">
    <citation type="submission" date="2015-01" db="EMBL/GenBank/DDBJ databases">
        <title>Evolution of Trichinella species and genotypes.</title>
        <authorList>
            <person name="Korhonen P.K."/>
            <person name="Edoardo P."/>
            <person name="Giuseppe L.R."/>
            <person name="Gasser R.B."/>
        </authorList>
    </citation>
    <scope>NUCLEOTIDE SEQUENCE [LARGE SCALE GENOMIC DNA]</scope>
    <source>
        <strain evidence="2">ISS417</strain>
    </source>
</reference>
<dbReference type="EMBL" id="JYDJ01000065">
    <property type="protein sequence ID" value="KRX46043.1"/>
    <property type="molecule type" value="Genomic_DNA"/>
</dbReference>
<proteinExistence type="predicted"/>
<feature type="chain" id="PRO_5006869867" evidence="1">
    <location>
        <begin position="26"/>
        <end position="123"/>
    </location>
</feature>
<gene>
    <name evidence="2" type="ORF">T05_1309</name>
</gene>